<dbReference type="InterPro" id="IPR045865">
    <property type="entry name" value="ACT-like_dom_sf"/>
</dbReference>
<proteinExistence type="predicted"/>
<dbReference type="EMBL" id="PNIN01000025">
    <property type="protein sequence ID" value="PMP72241.1"/>
    <property type="molecule type" value="Genomic_DNA"/>
</dbReference>
<name>A0A2J6WPD0_9BACT</name>
<dbReference type="InterPro" id="IPR002912">
    <property type="entry name" value="ACT_dom"/>
</dbReference>
<dbReference type="InterPro" id="IPR046342">
    <property type="entry name" value="CBS_dom_sf"/>
</dbReference>
<dbReference type="PANTHER" id="PTHR43080">
    <property type="entry name" value="CBS DOMAIN-CONTAINING PROTEIN CBSX3, MITOCHONDRIAL"/>
    <property type="match status" value="1"/>
</dbReference>
<evidence type="ECO:0000313" key="5">
    <source>
        <dbReference type="EMBL" id="PMP72241.1"/>
    </source>
</evidence>
<comment type="caution">
    <text evidence="5">The sequence shown here is derived from an EMBL/GenBank/DDBJ whole genome shotgun (WGS) entry which is preliminary data.</text>
</comment>
<feature type="domain" description="CBS" evidence="3">
    <location>
        <begin position="81"/>
        <end position="137"/>
    </location>
</feature>
<evidence type="ECO:0000256" key="2">
    <source>
        <dbReference type="PROSITE-ProRule" id="PRU00703"/>
    </source>
</evidence>
<dbReference type="InterPro" id="IPR051257">
    <property type="entry name" value="Diverse_CBS-Domain"/>
</dbReference>
<organism evidence="5 6">
    <name type="scientific">Calditerrivibrio nitroreducens</name>
    <dbReference type="NCBI Taxonomy" id="477976"/>
    <lineage>
        <taxon>Bacteria</taxon>
        <taxon>Pseudomonadati</taxon>
        <taxon>Deferribacterota</taxon>
        <taxon>Deferribacteres</taxon>
        <taxon>Deferribacterales</taxon>
        <taxon>Calditerrivibrionaceae</taxon>
    </lineage>
</organism>
<dbReference type="RefSeq" id="WP_424604983.1">
    <property type="nucleotide sequence ID" value="NZ_JBNAVA010000002.1"/>
</dbReference>
<dbReference type="PROSITE" id="PS51671">
    <property type="entry name" value="ACT"/>
    <property type="match status" value="1"/>
</dbReference>
<sequence length="222" mass="24720">MLVKDWMTTELITIEPDDTVLDALHVMRENRLRRIPVVKGKKLLGIITEKDIKTFSPSKASTLDIYEMHNILADTLVKDVMTKNPINVAPDDPIEKAALILRDKRIGGLPVVDENGDLVGIITAIDVFDVFVEAMGMRIPGARISIVLDDRPGAIAEMAKIIKQHELNIISLATFFLKDQSMRDVVIRVSGDDVKIKSAVEELKSLGYNISSFMYMTGKTEV</sequence>
<accession>A0A2J6WPD0</accession>
<dbReference type="SUPFAM" id="SSF54631">
    <property type="entry name" value="CBS-domain pair"/>
    <property type="match status" value="1"/>
</dbReference>
<dbReference type="AlphaFoldDB" id="A0A2J6WPD0"/>
<dbReference type="Pfam" id="PF22190">
    <property type="entry name" value="TTHA0829-like_ACT"/>
    <property type="match status" value="1"/>
</dbReference>
<evidence type="ECO:0000256" key="1">
    <source>
        <dbReference type="ARBA" id="ARBA00023122"/>
    </source>
</evidence>
<dbReference type="SMART" id="SM00116">
    <property type="entry name" value="CBS"/>
    <property type="match status" value="2"/>
</dbReference>
<dbReference type="CDD" id="cd04584">
    <property type="entry name" value="CBS_pair_AcuB_like"/>
    <property type="match status" value="1"/>
</dbReference>
<evidence type="ECO:0000313" key="6">
    <source>
        <dbReference type="Proteomes" id="UP000242881"/>
    </source>
</evidence>
<protein>
    <recommendedName>
        <fullName evidence="7">CBS domain-containing protein</fullName>
    </recommendedName>
</protein>
<dbReference type="Pfam" id="PF00571">
    <property type="entry name" value="CBS"/>
    <property type="match status" value="2"/>
</dbReference>
<dbReference type="InterPro" id="IPR000644">
    <property type="entry name" value="CBS_dom"/>
</dbReference>
<feature type="domain" description="CBS" evidence="3">
    <location>
        <begin position="7"/>
        <end position="65"/>
    </location>
</feature>
<keyword evidence="1 2" id="KW-0129">CBS domain</keyword>
<evidence type="ECO:0008006" key="7">
    <source>
        <dbReference type="Google" id="ProtNLM"/>
    </source>
</evidence>
<gene>
    <name evidence="5" type="ORF">C0187_02080</name>
</gene>
<reference evidence="5 6" key="1">
    <citation type="submission" date="2018-01" db="EMBL/GenBank/DDBJ databases">
        <title>Metagenomic assembled genomes from two thermal pools in the Uzon Caldera, Kamchatka, Russia.</title>
        <authorList>
            <person name="Wilkins L."/>
            <person name="Ettinger C."/>
        </authorList>
    </citation>
    <scope>NUCLEOTIDE SEQUENCE [LARGE SCALE GENOMIC DNA]</scope>
    <source>
        <strain evidence="5">ZAV-05</strain>
    </source>
</reference>
<feature type="domain" description="ACT" evidence="4">
    <location>
        <begin position="143"/>
        <end position="222"/>
    </location>
</feature>
<dbReference type="SUPFAM" id="SSF55021">
    <property type="entry name" value="ACT-like"/>
    <property type="match status" value="1"/>
</dbReference>
<dbReference type="Gene3D" id="3.10.580.10">
    <property type="entry name" value="CBS-domain"/>
    <property type="match status" value="1"/>
</dbReference>
<dbReference type="Gene3D" id="3.30.70.260">
    <property type="match status" value="1"/>
</dbReference>
<evidence type="ECO:0000259" key="4">
    <source>
        <dbReference type="PROSITE" id="PS51671"/>
    </source>
</evidence>
<evidence type="ECO:0000259" key="3">
    <source>
        <dbReference type="PROSITE" id="PS51371"/>
    </source>
</evidence>
<dbReference type="PROSITE" id="PS51371">
    <property type="entry name" value="CBS"/>
    <property type="match status" value="2"/>
</dbReference>
<dbReference type="PANTHER" id="PTHR43080:SF2">
    <property type="entry name" value="CBS DOMAIN-CONTAINING PROTEIN"/>
    <property type="match status" value="1"/>
</dbReference>
<dbReference type="Proteomes" id="UP000242881">
    <property type="component" value="Unassembled WGS sequence"/>
</dbReference>